<feature type="transmembrane region" description="Helical" evidence="1">
    <location>
        <begin position="6"/>
        <end position="24"/>
    </location>
</feature>
<evidence type="ECO:0000313" key="2">
    <source>
        <dbReference type="EMBL" id="MBS1259534.1"/>
    </source>
</evidence>
<keyword evidence="1" id="KW-0472">Membrane</keyword>
<name>A0A941W4T7_9BACT</name>
<accession>A0A941W4T7</accession>
<reference evidence="2" key="1">
    <citation type="journal article" date="2021" name="ISME J.">
        <title>Fine-scale metabolic discontinuity in a stratified prokaryote microbiome of a Red Sea deep halocline.</title>
        <authorList>
            <person name="Michoud G."/>
            <person name="Ngugi D.K."/>
            <person name="Barozzi A."/>
            <person name="Merlino G."/>
            <person name="Calleja M.L."/>
            <person name="Delgado-Huertas A."/>
            <person name="Moran X.A.G."/>
            <person name="Daffonchio D."/>
        </authorList>
    </citation>
    <scope>NUCLEOTIDE SEQUENCE</scope>
    <source>
        <strain evidence="2">SuakinDeep_MAG55_1</strain>
    </source>
</reference>
<dbReference type="Proteomes" id="UP000722750">
    <property type="component" value="Unassembled WGS sequence"/>
</dbReference>
<organism evidence="2 3">
    <name type="scientific">Candidatus Scalindua arabica</name>
    <dbReference type="NCBI Taxonomy" id="1127984"/>
    <lineage>
        <taxon>Bacteria</taxon>
        <taxon>Pseudomonadati</taxon>
        <taxon>Planctomycetota</taxon>
        <taxon>Candidatus Brocadiia</taxon>
        <taxon>Candidatus Brocadiales</taxon>
        <taxon>Candidatus Scalinduaceae</taxon>
        <taxon>Candidatus Scalindua</taxon>
    </lineage>
</organism>
<gene>
    <name evidence="2" type="ORF">MAG551_02606</name>
</gene>
<keyword evidence="1" id="KW-0812">Transmembrane</keyword>
<proteinExistence type="predicted"/>
<comment type="caution">
    <text evidence="2">The sequence shown here is derived from an EMBL/GenBank/DDBJ whole genome shotgun (WGS) entry which is preliminary data.</text>
</comment>
<sequence length="34" mass="3879">MNTLDFAYIVLGCLGLFGIVSILIHNRKIKHLKH</sequence>
<evidence type="ECO:0000256" key="1">
    <source>
        <dbReference type="SAM" id="Phobius"/>
    </source>
</evidence>
<evidence type="ECO:0000313" key="3">
    <source>
        <dbReference type="Proteomes" id="UP000722750"/>
    </source>
</evidence>
<dbReference type="AlphaFoldDB" id="A0A941W4T7"/>
<dbReference type="EMBL" id="JAANXD010000098">
    <property type="protein sequence ID" value="MBS1259534.1"/>
    <property type="molecule type" value="Genomic_DNA"/>
</dbReference>
<keyword evidence="1" id="KW-1133">Transmembrane helix</keyword>
<protein>
    <submittedName>
        <fullName evidence="2">Uncharacterized protein</fullName>
    </submittedName>
</protein>